<evidence type="ECO:0000313" key="5">
    <source>
        <dbReference type="EMBL" id="SPD29223.1"/>
    </source>
</evidence>
<dbReference type="AlphaFoldDB" id="A0A2N9IYJ8"/>
<evidence type="ECO:0000256" key="1">
    <source>
        <dbReference type="ARBA" id="ARBA00022821"/>
    </source>
</evidence>
<reference evidence="5" key="1">
    <citation type="submission" date="2018-02" db="EMBL/GenBank/DDBJ databases">
        <authorList>
            <person name="Cohen D.B."/>
            <person name="Kent A.D."/>
        </authorList>
    </citation>
    <scope>NUCLEOTIDE SEQUENCE</scope>
</reference>
<dbReference type="PRINTS" id="PR00364">
    <property type="entry name" value="DISEASERSIST"/>
</dbReference>
<dbReference type="SUPFAM" id="SSF52540">
    <property type="entry name" value="P-loop containing nucleoside triphosphate hydrolases"/>
    <property type="match status" value="1"/>
</dbReference>
<proteinExistence type="predicted"/>
<dbReference type="InterPro" id="IPR000157">
    <property type="entry name" value="TIR_dom"/>
</dbReference>
<dbReference type="InterPro" id="IPR002182">
    <property type="entry name" value="NB-ARC"/>
</dbReference>
<dbReference type="GO" id="GO:0006952">
    <property type="term" value="P:defense response"/>
    <property type="evidence" value="ECO:0007669"/>
    <property type="project" value="InterPro"/>
</dbReference>
<dbReference type="Pfam" id="PF01582">
    <property type="entry name" value="TIR"/>
    <property type="match status" value="1"/>
</dbReference>
<dbReference type="SMART" id="SM00255">
    <property type="entry name" value="TIR"/>
    <property type="match status" value="1"/>
</dbReference>
<dbReference type="Gene3D" id="3.40.50.10140">
    <property type="entry name" value="Toll/interleukin-1 receptor homology (TIR) domain"/>
    <property type="match status" value="1"/>
</dbReference>
<evidence type="ECO:0000259" key="4">
    <source>
        <dbReference type="PROSITE" id="PS50104"/>
    </source>
</evidence>
<dbReference type="InterPro" id="IPR035897">
    <property type="entry name" value="Toll_tir_struct_dom_sf"/>
</dbReference>
<dbReference type="InterPro" id="IPR058546">
    <property type="entry name" value="RPS4B/Roq1-like_LRR"/>
</dbReference>
<dbReference type="InterPro" id="IPR056789">
    <property type="entry name" value="LRR_R13L1-DRL21"/>
</dbReference>
<dbReference type="PANTHER" id="PTHR11017:SF559">
    <property type="entry name" value="DISEASE RESISTANCE PROTEIN CHL1"/>
    <property type="match status" value="1"/>
</dbReference>
<accession>A0A2N9IYJ8</accession>
<organism evidence="5">
    <name type="scientific">Fagus sylvatica</name>
    <name type="common">Beechnut</name>
    <dbReference type="NCBI Taxonomy" id="28930"/>
    <lineage>
        <taxon>Eukaryota</taxon>
        <taxon>Viridiplantae</taxon>
        <taxon>Streptophyta</taxon>
        <taxon>Embryophyta</taxon>
        <taxon>Tracheophyta</taxon>
        <taxon>Spermatophyta</taxon>
        <taxon>Magnoliopsida</taxon>
        <taxon>eudicotyledons</taxon>
        <taxon>Gunneridae</taxon>
        <taxon>Pentapetalae</taxon>
        <taxon>rosids</taxon>
        <taxon>fabids</taxon>
        <taxon>Fagales</taxon>
        <taxon>Fagaceae</taxon>
        <taxon>Fagus</taxon>
    </lineage>
</organism>
<dbReference type="FunFam" id="3.40.50.10140:FF:000007">
    <property type="entry name" value="Disease resistance protein (TIR-NBS-LRR class)"/>
    <property type="match status" value="1"/>
</dbReference>
<dbReference type="EMBL" id="OIVN01006264">
    <property type="protein sequence ID" value="SPD29223.1"/>
    <property type="molecule type" value="Genomic_DNA"/>
</dbReference>
<sequence length="792" mass="89222">MASISTAKASHSSSSNSTPQWKYDVFLSFRGEDTRNSFTDHLYAALKQKGIITFRDEEKLETGKSISPELMQAIEESRFAIVILSKNYASSTWCLDELVKIVGCMKEIGMTVLPVFYDLDPFNVRKQMGTFAQAFAKHEEHFKDNIEKVQAWRIALREVANLKGWHIQNRPESEIIQNIVGELWHKLSYAFFEDIEDQVGIISRGKKLESCLAIGLNDVRIIGIWGMGGIGKTTLARVVFRMVSNKFEDCCFLSNVREVSEKDGLVPLQQQLILQLLNEKMSIRDVDDGVFVIKNRLRHKRILLILDDHDLKHLPNGLRVLSWSGYPSKSFPSSFQTKSFEALKSIELIKSPKLLETPDFNKFPVLEKLVLEDCINLTGLHPSIGFHKNLTFLKLKDCKNLKSLPNKFEMESLEILILSGCSKIKKIPEFGGNMERVCKLYLDGTAITKLPNSIEHLSGLASLSLKDCKSLVCLPNTIFNFKFLKDVDISGCSKLDRLPENMGNAENVEELNVSGTAIRQVPSSIGLLKNLKVLSFRGCKQLSSSKSKSWYYELLPFISMPRSPDPIDLLLSSLSNACSLTRIGSKIAVCVVFCSQEQEQEYNPFYARGISCFLIANGKKVDSAPAYEGNPKVRSGHLWLLYFSPHWDPLQPKTLLWECDANGFSQIGIRIFIDNSSFKVKKCGLRVVYKKDIEDLNRTTAQCSNDSFTPYEGLDVLHPNFNNSTVVVEGNKVKRSRDDNDGAGPSGEGSSNDVPHPKRIQRLTEFMTHGNSDCEDSSDRYLVTWDLSLEGI</sequence>
<dbReference type="GO" id="GO:0043531">
    <property type="term" value="F:ADP binding"/>
    <property type="evidence" value="ECO:0007669"/>
    <property type="project" value="InterPro"/>
</dbReference>
<dbReference type="Pfam" id="PF23286">
    <property type="entry name" value="LRR_13"/>
    <property type="match status" value="1"/>
</dbReference>
<dbReference type="PROSITE" id="PS50104">
    <property type="entry name" value="TIR"/>
    <property type="match status" value="1"/>
</dbReference>
<dbReference type="InterPro" id="IPR044974">
    <property type="entry name" value="Disease_R_plants"/>
</dbReference>
<dbReference type="PANTHER" id="PTHR11017">
    <property type="entry name" value="LEUCINE-RICH REPEAT-CONTAINING PROTEIN"/>
    <property type="match status" value="1"/>
</dbReference>
<evidence type="ECO:0000256" key="2">
    <source>
        <dbReference type="ARBA" id="ARBA00023027"/>
    </source>
</evidence>
<protein>
    <recommendedName>
        <fullName evidence="4">TIR domain-containing protein</fullName>
    </recommendedName>
</protein>
<evidence type="ECO:0000256" key="3">
    <source>
        <dbReference type="SAM" id="MobiDB-lite"/>
    </source>
</evidence>
<dbReference type="SUPFAM" id="SSF52058">
    <property type="entry name" value="L domain-like"/>
    <property type="match status" value="1"/>
</dbReference>
<dbReference type="Gene3D" id="3.80.10.10">
    <property type="entry name" value="Ribonuclease Inhibitor"/>
    <property type="match status" value="2"/>
</dbReference>
<keyword evidence="1" id="KW-0611">Plant defense</keyword>
<dbReference type="InterPro" id="IPR027417">
    <property type="entry name" value="P-loop_NTPase"/>
</dbReference>
<feature type="region of interest" description="Disordered" evidence="3">
    <location>
        <begin position="729"/>
        <end position="758"/>
    </location>
</feature>
<name>A0A2N9IYJ8_FAGSY</name>
<dbReference type="InterPro" id="IPR032675">
    <property type="entry name" value="LRR_dom_sf"/>
</dbReference>
<dbReference type="Pfam" id="PF00931">
    <property type="entry name" value="NB-ARC"/>
    <property type="match status" value="1"/>
</dbReference>
<dbReference type="Gene3D" id="3.40.50.300">
    <property type="entry name" value="P-loop containing nucleotide triphosphate hydrolases"/>
    <property type="match status" value="1"/>
</dbReference>
<keyword evidence="2" id="KW-0520">NAD</keyword>
<gene>
    <name evidence="5" type="ORF">FSB_LOCUS57105</name>
</gene>
<dbReference type="GO" id="GO:0007165">
    <property type="term" value="P:signal transduction"/>
    <property type="evidence" value="ECO:0007669"/>
    <property type="project" value="InterPro"/>
</dbReference>
<dbReference type="SUPFAM" id="SSF52200">
    <property type="entry name" value="Toll/Interleukin receptor TIR domain"/>
    <property type="match status" value="1"/>
</dbReference>
<feature type="domain" description="TIR" evidence="4">
    <location>
        <begin position="21"/>
        <end position="191"/>
    </location>
</feature>
<dbReference type="Pfam" id="PF25019">
    <property type="entry name" value="LRR_R13L1-DRL21"/>
    <property type="match status" value="1"/>
</dbReference>